<evidence type="ECO:0000256" key="9">
    <source>
        <dbReference type="SAM" id="MobiDB-lite"/>
    </source>
</evidence>
<comment type="similarity">
    <text evidence="1">Belongs to the FlgM family.</text>
</comment>
<evidence type="ECO:0000256" key="6">
    <source>
        <dbReference type="ARBA" id="ARBA00023163"/>
    </source>
</evidence>
<keyword evidence="5" id="KW-0805">Transcription regulation</keyword>
<feature type="domain" description="Anti-sigma-28 factor FlgM C-terminal" evidence="10">
    <location>
        <begin position="40"/>
        <end position="87"/>
    </location>
</feature>
<keyword evidence="12" id="KW-1185">Reference proteome</keyword>
<proteinExistence type="inferred from homology"/>
<protein>
    <recommendedName>
        <fullName evidence="2">Negative regulator of flagellin synthesis</fullName>
    </recommendedName>
    <alternativeName>
        <fullName evidence="8">Anti-sigma-28 factor</fullName>
    </alternativeName>
</protein>
<dbReference type="Proteomes" id="UP001500279">
    <property type="component" value="Unassembled WGS sequence"/>
</dbReference>
<dbReference type="InterPro" id="IPR031316">
    <property type="entry name" value="FlgM_C"/>
</dbReference>
<feature type="compositionally biased region" description="Basic and acidic residues" evidence="9">
    <location>
        <begin position="17"/>
        <end position="28"/>
    </location>
</feature>
<reference evidence="11 12" key="1">
    <citation type="journal article" date="2019" name="Int. J. Syst. Evol. Microbiol.">
        <title>The Global Catalogue of Microorganisms (GCM) 10K type strain sequencing project: providing services to taxonomists for standard genome sequencing and annotation.</title>
        <authorList>
            <consortium name="The Broad Institute Genomics Platform"/>
            <consortium name="The Broad Institute Genome Sequencing Center for Infectious Disease"/>
            <person name="Wu L."/>
            <person name="Ma J."/>
        </authorList>
    </citation>
    <scope>NUCLEOTIDE SEQUENCE [LARGE SCALE GENOMIC DNA]</scope>
    <source>
        <strain evidence="11 12">JCM 15503</strain>
    </source>
</reference>
<evidence type="ECO:0000256" key="1">
    <source>
        <dbReference type="ARBA" id="ARBA00005322"/>
    </source>
</evidence>
<organism evidence="11 12">
    <name type="scientific">Ideonella azotifigens</name>
    <dbReference type="NCBI Taxonomy" id="513160"/>
    <lineage>
        <taxon>Bacteria</taxon>
        <taxon>Pseudomonadati</taxon>
        <taxon>Pseudomonadota</taxon>
        <taxon>Betaproteobacteria</taxon>
        <taxon>Burkholderiales</taxon>
        <taxon>Sphaerotilaceae</taxon>
        <taxon>Ideonella</taxon>
    </lineage>
</organism>
<gene>
    <name evidence="11" type="ORF">GCM10009107_35470</name>
</gene>
<dbReference type="RefSeq" id="WP_141289757.1">
    <property type="nucleotide sequence ID" value="NZ_BAAAEW010000023.1"/>
</dbReference>
<dbReference type="EMBL" id="BAAAEW010000023">
    <property type="protein sequence ID" value="GAA0756689.1"/>
    <property type="molecule type" value="Genomic_DNA"/>
</dbReference>
<evidence type="ECO:0000259" key="10">
    <source>
        <dbReference type="Pfam" id="PF04316"/>
    </source>
</evidence>
<comment type="function">
    <text evidence="7">Responsible for the coupling of flagellin expression to flagellar assembly by preventing expression of the flagellin genes when a component of the middle class of proteins is defective. It negatively regulates flagellar genes by inhibiting the activity of FliA by directly binding to FliA.</text>
</comment>
<dbReference type="InterPro" id="IPR007412">
    <property type="entry name" value="FlgM"/>
</dbReference>
<feature type="compositionally biased region" description="Low complexity" evidence="9">
    <location>
        <begin position="29"/>
        <end position="39"/>
    </location>
</feature>
<evidence type="ECO:0000256" key="7">
    <source>
        <dbReference type="ARBA" id="ARBA00024739"/>
    </source>
</evidence>
<evidence type="ECO:0000256" key="4">
    <source>
        <dbReference type="ARBA" id="ARBA00022795"/>
    </source>
</evidence>
<dbReference type="NCBIfam" id="TIGR03824">
    <property type="entry name" value="FlgM_jcvi"/>
    <property type="match status" value="1"/>
</dbReference>
<evidence type="ECO:0000256" key="3">
    <source>
        <dbReference type="ARBA" id="ARBA00022491"/>
    </source>
</evidence>
<dbReference type="InterPro" id="IPR035890">
    <property type="entry name" value="Anti-sigma-28_factor_FlgM_sf"/>
</dbReference>
<evidence type="ECO:0000256" key="8">
    <source>
        <dbReference type="ARBA" id="ARBA00030117"/>
    </source>
</evidence>
<evidence type="ECO:0000256" key="5">
    <source>
        <dbReference type="ARBA" id="ARBA00023015"/>
    </source>
</evidence>
<dbReference type="SUPFAM" id="SSF101498">
    <property type="entry name" value="Anti-sigma factor FlgM"/>
    <property type="match status" value="1"/>
</dbReference>
<dbReference type="Pfam" id="PF04316">
    <property type="entry name" value="FlgM"/>
    <property type="match status" value="1"/>
</dbReference>
<evidence type="ECO:0000313" key="12">
    <source>
        <dbReference type="Proteomes" id="UP001500279"/>
    </source>
</evidence>
<sequence length="99" mass="10342">MKIGSPDSQPGISQLVNDRKAAGTDKKSGSAAAEPVSAEVAISSTASELRNAPTDATFDTEKVQRMAQAIRDGKFEVNAGKIADKLISNAQELLGRQPS</sequence>
<keyword evidence="6" id="KW-0804">Transcription</keyword>
<evidence type="ECO:0000256" key="2">
    <source>
        <dbReference type="ARBA" id="ARBA00017823"/>
    </source>
</evidence>
<accession>A0ABN1K704</accession>
<keyword evidence="4" id="KW-1005">Bacterial flagellum biogenesis</keyword>
<comment type="caution">
    <text evidence="11">The sequence shown here is derived from an EMBL/GenBank/DDBJ whole genome shotgun (WGS) entry which is preliminary data.</text>
</comment>
<feature type="compositionally biased region" description="Polar residues" evidence="9">
    <location>
        <begin position="1"/>
        <end position="16"/>
    </location>
</feature>
<keyword evidence="3" id="KW-0678">Repressor</keyword>
<feature type="region of interest" description="Disordered" evidence="9">
    <location>
        <begin position="1"/>
        <end position="39"/>
    </location>
</feature>
<evidence type="ECO:0000313" key="11">
    <source>
        <dbReference type="EMBL" id="GAA0756689.1"/>
    </source>
</evidence>
<name>A0ABN1K704_9BURK</name>